<gene>
    <name evidence="2" type="ORF">A7E78_04755</name>
</gene>
<evidence type="ECO:0000256" key="1">
    <source>
        <dbReference type="SAM" id="MobiDB-lite"/>
    </source>
</evidence>
<evidence type="ECO:0000313" key="3">
    <source>
        <dbReference type="Proteomes" id="UP000182517"/>
    </source>
</evidence>
<dbReference type="AlphaFoldDB" id="A0A1L3GMT3"/>
<reference evidence="2 3" key="1">
    <citation type="journal article" date="2017" name="Genome Announc.">
        <title>Complete Genome Sequences of Two Acetylene-Fermenting Pelobacter acetylenicus Strains.</title>
        <authorList>
            <person name="Sutton J.M."/>
            <person name="Baesman S.M."/>
            <person name="Fierst J.L."/>
            <person name="Poret-Peterson A.T."/>
            <person name="Oremland R.S."/>
            <person name="Dunlap D.S."/>
            <person name="Akob D.M."/>
        </authorList>
    </citation>
    <scope>NUCLEOTIDE SEQUENCE [LARGE SCALE GENOMIC DNA]</scope>
    <source>
        <strain evidence="2 3">SFB93</strain>
    </source>
</reference>
<dbReference type="EMBL" id="CP015519">
    <property type="protein sequence ID" value="APG27205.1"/>
    <property type="molecule type" value="Genomic_DNA"/>
</dbReference>
<evidence type="ECO:0000313" key="2">
    <source>
        <dbReference type="EMBL" id="APG27205.1"/>
    </source>
</evidence>
<keyword evidence="3" id="KW-1185">Reference proteome</keyword>
<organism evidence="2 3">
    <name type="scientific">Syntrophotalea acetylenivorans</name>
    <dbReference type="NCBI Taxonomy" id="1842532"/>
    <lineage>
        <taxon>Bacteria</taxon>
        <taxon>Pseudomonadati</taxon>
        <taxon>Thermodesulfobacteriota</taxon>
        <taxon>Desulfuromonadia</taxon>
        <taxon>Desulfuromonadales</taxon>
        <taxon>Syntrophotaleaceae</taxon>
        <taxon>Syntrophotalea</taxon>
    </lineage>
</organism>
<sequence length="86" mass="9758">MRKTGIAKWPRRPEQQRSDYRPGNFLCPRCGATMTVVVPAFDFDVIPEVVELFFRCRNFDNCNCCVTVKAEGAAVEEHDCSGIEKT</sequence>
<name>A0A1L3GMT3_9BACT</name>
<dbReference type="STRING" id="1842532.A7E78_04755"/>
<protein>
    <submittedName>
        <fullName evidence="2">Uncharacterized protein</fullName>
    </submittedName>
</protein>
<dbReference type="Proteomes" id="UP000182517">
    <property type="component" value="Chromosome"/>
</dbReference>
<accession>A0A1L3GMT3</accession>
<feature type="region of interest" description="Disordered" evidence="1">
    <location>
        <begin position="1"/>
        <end position="20"/>
    </location>
</feature>
<proteinExistence type="predicted"/>
<feature type="compositionally biased region" description="Basic and acidic residues" evidence="1">
    <location>
        <begin position="11"/>
        <end position="20"/>
    </location>
</feature>
<dbReference type="KEGG" id="pef:A7E78_04755"/>